<gene>
    <name evidence="1" type="ORF">L195_g035503</name>
</gene>
<dbReference type="EMBL" id="ASHM01036128">
    <property type="protein sequence ID" value="PNX79517.1"/>
    <property type="molecule type" value="Genomic_DNA"/>
</dbReference>
<proteinExistence type="predicted"/>
<organism evidence="1 2">
    <name type="scientific">Trifolium pratense</name>
    <name type="common">Red clover</name>
    <dbReference type="NCBI Taxonomy" id="57577"/>
    <lineage>
        <taxon>Eukaryota</taxon>
        <taxon>Viridiplantae</taxon>
        <taxon>Streptophyta</taxon>
        <taxon>Embryophyta</taxon>
        <taxon>Tracheophyta</taxon>
        <taxon>Spermatophyta</taxon>
        <taxon>Magnoliopsida</taxon>
        <taxon>eudicotyledons</taxon>
        <taxon>Gunneridae</taxon>
        <taxon>Pentapetalae</taxon>
        <taxon>rosids</taxon>
        <taxon>fabids</taxon>
        <taxon>Fabales</taxon>
        <taxon>Fabaceae</taxon>
        <taxon>Papilionoideae</taxon>
        <taxon>50 kb inversion clade</taxon>
        <taxon>NPAAA clade</taxon>
        <taxon>Hologalegina</taxon>
        <taxon>IRL clade</taxon>
        <taxon>Trifolieae</taxon>
        <taxon>Trifolium</taxon>
    </lineage>
</organism>
<protein>
    <submittedName>
        <fullName evidence="1">Uncharacterized protein</fullName>
    </submittedName>
</protein>
<evidence type="ECO:0000313" key="2">
    <source>
        <dbReference type="Proteomes" id="UP000236291"/>
    </source>
</evidence>
<dbReference type="Proteomes" id="UP000236291">
    <property type="component" value="Unassembled WGS sequence"/>
</dbReference>
<reference evidence="1 2" key="2">
    <citation type="journal article" date="2017" name="Front. Plant Sci.">
        <title>Gene Classification and Mining of Molecular Markers Useful in Red Clover (Trifolium pratense) Breeding.</title>
        <authorList>
            <person name="Istvanek J."/>
            <person name="Dluhosova J."/>
            <person name="Dluhos P."/>
            <person name="Patkova L."/>
            <person name="Nedelnik J."/>
            <person name="Repkova J."/>
        </authorList>
    </citation>
    <scope>NUCLEOTIDE SEQUENCE [LARGE SCALE GENOMIC DNA]</scope>
    <source>
        <strain evidence="2">cv. Tatra</strain>
        <tissue evidence="1">Young leaves</tissue>
    </source>
</reference>
<sequence length="101" mass="10866">MAPMIARAGKEAHEVAFVEPAYLSFFHSLLARCEGYRLLVVRGGISGSAADPNYPSGDQEAGAGSGFCRFIVSLFSSPHKEKQSEQYPLVFSTMSQGLGIH</sequence>
<accession>A0A2K3LLW2</accession>
<name>A0A2K3LLW2_TRIPR</name>
<comment type="caution">
    <text evidence="1">The sequence shown here is derived from an EMBL/GenBank/DDBJ whole genome shotgun (WGS) entry which is preliminary data.</text>
</comment>
<evidence type="ECO:0000313" key="1">
    <source>
        <dbReference type="EMBL" id="PNX79517.1"/>
    </source>
</evidence>
<reference evidence="1 2" key="1">
    <citation type="journal article" date="2014" name="Am. J. Bot.">
        <title>Genome assembly and annotation for red clover (Trifolium pratense; Fabaceae).</title>
        <authorList>
            <person name="Istvanek J."/>
            <person name="Jaros M."/>
            <person name="Krenek A."/>
            <person name="Repkova J."/>
        </authorList>
    </citation>
    <scope>NUCLEOTIDE SEQUENCE [LARGE SCALE GENOMIC DNA]</scope>
    <source>
        <strain evidence="2">cv. Tatra</strain>
        <tissue evidence="1">Young leaves</tissue>
    </source>
</reference>
<dbReference type="AlphaFoldDB" id="A0A2K3LLW2"/>